<dbReference type="EMBL" id="VDUZ01000026">
    <property type="protein sequence ID" value="TXL73308.1"/>
    <property type="molecule type" value="Genomic_DNA"/>
</dbReference>
<dbReference type="Gene3D" id="1.10.10.10">
    <property type="entry name" value="Winged helix-like DNA-binding domain superfamily/Winged helix DNA-binding domain"/>
    <property type="match status" value="1"/>
</dbReference>
<evidence type="ECO:0000256" key="1">
    <source>
        <dbReference type="SAM" id="MobiDB-lite"/>
    </source>
</evidence>
<name>A0A5C8PHZ2_9HYPH</name>
<evidence type="ECO:0000313" key="3">
    <source>
        <dbReference type="EMBL" id="TXL73308.1"/>
    </source>
</evidence>
<organism evidence="3 4">
    <name type="scientific">Vineibacter terrae</name>
    <dbReference type="NCBI Taxonomy" id="2586908"/>
    <lineage>
        <taxon>Bacteria</taxon>
        <taxon>Pseudomonadati</taxon>
        <taxon>Pseudomonadota</taxon>
        <taxon>Alphaproteobacteria</taxon>
        <taxon>Hyphomicrobiales</taxon>
        <taxon>Vineibacter</taxon>
    </lineage>
</organism>
<dbReference type="RefSeq" id="WP_147849078.1">
    <property type="nucleotide sequence ID" value="NZ_DATAJT010000574.1"/>
</dbReference>
<evidence type="ECO:0000259" key="2">
    <source>
        <dbReference type="Pfam" id="PF00126"/>
    </source>
</evidence>
<feature type="region of interest" description="Disordered" evidence="1">
    <location>
        <begin position="1"/>
        <end position="24"/>
    </location>
</feature>
<dbReference type="PANTHER" id="PTHR30432:SF1">
    <property type="entry name" value="DNA-BINDING TRANSCRIPTIONAL DUAL REGULATOR MODE"/>
    <property type="match status" value="1"/>
</dbReference>
<feature type="domain" description="HTH lysR-type" evidence="2">
    <location>
        <begin position="35"/>
        <end position="95"/>
    </location>
</feature>
<protein>
    <submittedName>
        <fullName evidence="3">LysR family transcriptional regulator</fullName>
    </submittedName>
</protein>
<accession>A0A5C8PHZ2</accession>
<sequence>MSRLSSRPKSPRPSEPELSIRIDLDEDDALGPGKVRLLELVRDLGSISSAGRAMDMSYRRAWLLIDELNRTFRKPLVETQKGGGGGGGAQLTPFGNEVVRLYRAIGADATQATMGHLQSLQRMRTPGR</sequence>
<dbReference type="SUPFAM" id="SSF46785">
    <property type="entry name" value="Winged helix' DNA-binding domain"/>
    <property type="match status" value="1"/>
</dbReference>
<reference evidence="3 4" key="1">
    <citation type="submission" date="2019-06" db="EMBL/GenBank/DDBJ databases">
        <title>New taxonomy in bacterial strain CC-CFT640, isolated from vineyard.</title>
        <authorList>
            <person name="Lin S.-Y."/>
            <person name="Tsai C.-F."/>
            <person name="Young C.-C."/>
        </authorList>
    </citation>
    <scope>NUCLEOTIDE SEQUENCE [LARGE SCALE GENOMIC DNA]</scope>
    <source>
        <strain evidence="3 4">CC-CFT640</strain>
    </source>
</reference>
<dbReference type="PANTHER" id="PTHR30432">
    <property type="entry name" value="TRANSCRIPTIONAL REGULATOR MODE"/>
    <property type="match status" value="1"/>
</dbReference>
<feature type="compositionally biased region" description="Basic and acidic residues" evidence="1">
    <location>
        <begin position="12"/>
        <end position="23"/>
    </location>
</feature>
<dbReference type="Proteomes" id="UP000321638">
    <property type="component" value="Unassembled WGS sequence"/>
</dbReference>
<proteinExistence type="predicted"/>
<dbReference type="OrthoDB" id="9800709at2"/>
<gene>
    <name evidence="3" type="ORF">FHP25_21730</name>
</gene>
<dbReference type="Pfam" id="PF00126">
    <property type="entry name" value="HTH_1"/>
    <property type="match status" value="1"/>
</dbReference>
<evidence type="ECO:0000313" key="4">
    <source>
        <dbReference type="Proteomes" id="UP000321638"/>
    </source>
</evidence>
<dbReference type="AlphaFoldDB" id="A0A5C8PHZ2"/>
<comment type="caution">
    <text evidence="3">The sequence shown here is derived from an EMBL/GenBank/DDBJ whole genome shotgun (WGS) entry which is preliminary data.</text>
</comment>
<dbReference type="InterPro" id="IPR051815">
    <property type="entry name" value="Molybdate_resp_trans_reg"/>
</dbReference>
<dbReference type="InterPro" id="IPR036390">
    <property type="entry name" value="WH_DNA-bd_sf"/>
</dbReference>
<dbReference type="GO" id="GO:0003700">
    <property type="term" value="F:DNA-binding transcription factor activity"/>
    <property type="evidence" value="ECO:0007669"/>
    <property type="project" value="InterPro"/>
</dbReference>
<keyword evidence="4" id="KW-1185">Reference proteome</keyword>
<dbReference type="InterPro" id="IPR036388">
    <property type="entry name" value="WH-like_DNA-bd_sf"/>
</dbReference>
<dbReference type="InterPro" id="IPR000847">
    <property type="entry name" value="LysR_HTH_N"/>
</dbReference>